<dbReference type="EMBL" id="SJZJ01000006">
    <property type="protein sequence ID" value="TCJ29984.1"/>
    <property type="molecule type" value="Genomic_DNA"/>
</dbReference>
<proteinExistence type="predicted"/>
<dbReference type="Gene3D" id="2.70.70.10">
    <property type="entry name" value="Glucose Permease (Domain IIA)"/>
    <property type="match status" value="1"/>
</dbReference>
<dbReference type="AlphaFoldDB" id="A0A4R1CFA8"/>
<dbReference type="InterPro" id="IPR011055">
    <property type="entry name" value="Dup_hybrid_motif"/>
</dbReference>
<organism evidence="4 5">
    <name type="scientific">Nocardioides jejuensis</name>
    <dbReference type="NCBI Taxonomy" id="2502782"/>
    <lineage>
        <taxon>Bacteria</taxon>
        <taxon>Bacillati</taxon>
        <taxon>Actinomycetota</taxon>
        <taxon>Actinomycetes</taxon>
        <taxon>Propionibacteriales</taxon>
        <taxon>Nocardioidaceae</taxon>
        <taxon>Nocardioides</taxon>
    </lineage>
</organism>
<dbReference type="Gene3D" id="6.10.250.3150">
    <property type="match status" value="1"/>
</dbReference>
<dbReference type="PANTHER" id="PTHR21666:SF270">
    <property type="entry name" value="MUREIN HYDROLASE ACTIVATOR ENVC"/>
    <property type="match status" value="1"/>
</dbReference>
<gene>
    <name evidence="4" type="ORF">EPD65_05180</name>
</gene>
<accession>A0A4R1CFA8</accession>
<dbReference type="InterPro" id="IPR050570">
    <property type="entry name" value="Cell_wall_metabolism_enzyme"/>
</dbReference>
<dbReference type="Pfam" id="PF01551">
    <property type="entry name" value="Peptidase_M23"/>
    <property type="match status" value="1"/>
</dbReference>
<feature type="signal peptide" evidence="2">
    <location>
        <begin position="1"/>
        <end position="38"/>
    </location>
</feature>
<keyword evidence="1" id="KW-0175">Coiled coil</keyword>
<name>A0A4R1CFA8_9ACTN</name>
<evidence type="ECO:0000313" key="5">
    <source>
        <dbReference type="Proteomes" id="UP000295453"/>
    </source>
</evidence>
<feature type="domain" description="M23ase beta-sheet core" evidence="3">
    <location>
        <begin position="323"/>
        <end position="423"/>
    </location>
</feature>
<feature type="coiled-coil region" evidence="1">
    <location>
        <begin position="109"/>
        <end position="136"/>
    </location>
</feature>
<dbReference type="Proteomes" id="UP000295453">
    <property type="component" value="Unassembled WGS sequence"/>
</dbReference>
<evidence type="ECO:0000313" key="4">
    <source>
        <dbReference type="EMBL" id="TCJ29984.1"/>
    </source>
</evidence>
<evidence type="ECO:0000259" key="3">
    <source>
        <dbReference type="Pfam" id="PF01551"/>
    </source>
</evidence>
<reference evidence="4 5" key="1">
    <citation type="submission" date="2019-03" db="EMBL/GenBank/DDBJ databases">
        <authorList>
            <person name="Kim M.K.M."/>
        </authorList>
    </citation>
    <scope>NUCLEOTIDE SEQUENCE [LARGE SCALE GENOMIC DNA]</scope>
    <source>
        <strain evidence="4 5">18JY15-6</strain>
    </source>
</reference>
<dbReference type="InterPro" id="IPR016047">
    <property type="entry name" value="M23ase_b-sheet_dom"/>
</dbReference>
<dbReference type="CDD" id="cd12797">
    <property type="entry name" value="M23_peptidase"/>
    <property type="match status" value="1"/>
</dbReference>
<dbReference type="PANTHER" id="PTHR21666">
    <property type="entry name" value="PEPTIDASE-RELATED"/>
    <property type="match status" value="1"/>
</dbReference>
<dbReference type="OrthoDB" id="1099523at2"/>
<keyword evidence="5" id="KW-1185">Reference proteome</keyword>
<comment type="caution">
    <text evidence="4">The sequence shown here is derived from an EMBL/GenBank/DDBJ whole genome shotgun (WGS) entry which is preliminary data.</text>
</comment>
<evidence type="ECO:0000256" key="2">
    <source>
        <dbReference type="SAM" id="SignalP"/>
    </source>
</evidence>
<dbReference type="SUPFAM" id="SSF51261">
    <property type="entry name" value="Duplicated hybrid motif"/>
    <property type="match status" value="1"/>
</dbReference>
<evidence type="ECO:0000256" key="1">
    <source>
        <dbReference type="SAM" id="Coils"/>
    </source>
</evidence>
<keyword evidence="2" id="KW-0732">Signal</keyword>
<dbReference type="RefSeq" id="WP_131582108.1">
    <property type="nucleotide sequence ID" value="NZ_SJZJ01000006.1"/>
</dbReference>
<protein>
    <recommendedName>
        <fullName evidence="3">M23ase beta-sheet core domain-containing protein</fullName>
    </recommendedName>
</protein>
<sequence length="427" mass="45248">MAGHFPNANRPNANRRRLGALALLSVAAMALSTPLASAEDGLKDKQKQVHHQVSQAQSDLEDSSATAARATAALQRAEASLHTVKVRLQATQAALHEARVRDQKMQAALDEAVHNLAVAQQDLAEGQQKVADQKDEIAAFVTSVYEQGDPRLLGFAAVAGAGDPSDMTRAIAFNESYGDREDAVLSALENAERELASREAQVETRKGEVAASRAAAAANLDEKAALEKKAATETAQVQSFVDKRAAIQHQAARARAADRAALARLKAKEDHISALLKKRAAAEIRKNGGNYADGPGYLSAPASGPITSPFGWRIHPIWHTRSFHNGIDFGVGCGQPLRAPADGVVVARGGGDSDPSGNYMFIDLGVHGGVGLSTSYSHASSYIVGVGQHVKRGQTIGYVGDTGWATGCHLHWTVKENGVDVDPMKWL</sequence>
<feature type="chain" id="PRO_5020696885" description="M23ase beta-sheet core domain-containing protein" evidence="2">
    <location>
        <begin position="39"/>
        <end position="427"/>
    </location>
</feature>
<dbReference type="GO" id="GO:0004222">
    <property type="term" value="F:metalloendopeptidase activity"/>
    <property type="evidence" value="ECO:0007669"/>
    <property type="project" value="TreeGrafter"/>
</dbReference>